<comment type="caution">
    <text evidence="1">The sequence shown here is derived from an EMBL/GenBank/DDBJ whole genome shotgun (WGS) entry which is preliminary data.</text>
</comment>
<name>A0A0S7WMQ4_UNCT6</name>
<accession>A0A0S7WMQ4</accession>
<organism evidence="1 2">
    <name type="scientific">candidate division TA06 bacterium DG_26</name>
    <dbReference type="NCBI Taxonomy" id="1703771"/>
    <lineage>
        <taxon>Bacteria</taxon>
        <taxon>Bacteria division TA06</taxon>
    </lineage>
</organism>
<sequence length="192" mass="21903">MDCARCEKKECYRGKDCSHVTEQVVQHYATDREDLEIAKAASMIEGRYYGKFCRLDEIIAFSREMNFTRLGIAFCIGLAEEARMIQEILDTQGFDVSSVCCKVCGIMKDRFAFEKIDDEAEEAMCNPVGQAEILNQEGVELNIAVGLCIGHDILFHKHSRAPVTTFMVKDRVLAHNPAGAIYSRYYRRKWKP</sequence>
<protein>
    <recommendedName>
        <fullName evidence="3">Metal-binding protein</fullName>
    </recommendedName>
</protein>
<dbReference type="PATRIC" id="fig|1703771.3.peg.1218"/>
<gene>
    <name evidence="1" type="ORF">AMJ40_00365</name>
</gene>
<proteinExistence type="predicted"/>
<dbReference type="Proteomes" id="UP000051124">
    <property type="component" value="Unassembled WGS sequence"/>
</dbReference>
<dbReference type="InterPro" id="IPR014997">
    <property type="entry name" value="DUF1847"/>
</dbReference>
<evidence type="ECO:0008006" key="3">
    <source>
        <dbReference type="Google" id="ProtNLM"/>
    </source>
</evidence>
<reference evidence="1 2" key="1">
    <citation type="journal article" date="2015" name="Microbiome">
        <title>Genomic resolution of linkages in carbon, nitrogen, and sulfur cycling among widespread estuary sediment bacteria.</title>
        <authorList>
            <person name="Baker B.J."/>
            <person name="Lazar C.S."/>
            <person name="Teske A.P."/>
            <person name="Dick G.J."/>
        </authorList>
    </citation>
    <scope>NUCLEOTIDE SEQUENCE [LARGE SCALE GENOMIC DNA]</scope>
    <source>
        <strain evidence="1">DG_26</strain>
    </source>
</reference>
<evidence type="ECO:0000313" key="1">
    <source>
        <dbReference type="EMBL" id="KPJ51295.1"/>
    </source>
</evidence>
<dbReference type="EMBL" id="LIZT01000003">
    <property type="protein sequence ID" value="KPJ51295.1"/>
    <property type="molecule type" value="Genomic_DNA"/>
</dbReference>
<dbReference type="AlphaFoldDB" id="A0A0S7WMQ4"/>
<dbReference type="Pfam" id="PF08901">
    <property type="entry name" value="DUF1847"/>
    <property type="match status" value="1"/>
</dbReference>
<evidence type="ECO:0000313" key="2">
    <source>
        <dbReference type="Proteomes" id="UP000051124"/>
    </source>
</evidence>